<evidence type="ECO:0000259" key="8">
    <source>
        <dbReference type="PROSITE" id="PS51100"/>
    </source>
</evidence>
<dbReference type="Pfam" id="PF02302">
    <property type="entry name" value="PTS_IIB"/>
    <property type="match status" value="1"/>
</dbReference>
<reference evidence="9 10" key="1">
    <citation type="submission" date="2007-08" db="EMBL/GenBank/DDBJ databases">
        <authorList>
            <person name="Fulton L."/>
            <person name="Clifton S."/>
            <person name="Fulton B."/>
            <person name="Xu J."/>
            <person name="Minx P."/>
            <person name="Pepin K.H."/>
            <person name="Johnson M."/>
            <person name="Thiruvilangam P."/>
            <person name="Bhonagiri V."/>
            <person name="Nash W.E."/>
            <person name="Mardis E.R."/>
            <person name="Wilson R.K."/>
        </authorList>
    </citation>
    <scope>NUCLEOTIDE SEQUENCE [LARGE SCALE GENOMIC DNA]</scope>
    <source>
        <strain evidence="10">ATCC BAA-613 / DSM 15670 / CCUG 46953 / JCM 12243 / WAL 16351</strain>
    </source>
</reference>
<dbReference type="PaxDb" id="411902-CLOBOL_07270"/>
<dbReference type="GO" id="GO:0009401">
    <property type="term" value="P:phosphoenolpyruvate-dependent sugar phosphotransferase system"/>
    <property type="evidence" value="ECO:0007669"/>
    <property type="project" value="UniProtKB-KW"/>
</dbReference>
<dbReference type="RefSeq" id="WP_002568802.1">
    <property type="nucleotide sequence ID" value="NZ_DS480725.1"/>
</dbReference>
<dbReference type="InterPro" id="IPR003501">
    <property type="entry name" value="PTS_EIIB_2/3"/>
</dbReference>
<evidence type="ECO:0000256" key="5">
    <source>
        <dbReference type="ARBA" id="ARBA00022683"/>
    </source>
</evidence>
<evidence type="ECO:0000313" key="10">
    <source>
        <dbReference type="Proteomes" id="UP000005396"/>
    </source>
</evidence>
<feature type="domain" description="PTS EIIB type-3" evidence="8">
    <location>
        <begin position="1"/>
        <end position="106"/>
    </location>
</feature>
<dbReference type="AlphaFoldDB" id="A8S5P1"/>
<keyword evidence="4" id="KW-0808">Transferase</keyword>
<dbReference type="PANTHER" id="PTHR34581:SF2">
    <property type="entry name" value="PTS SYSTEM N,N'-DIACETYLCHITOBIOSE-SPECIFIC EIIB COMPONENT"/>
    <property type="match status" value="1"/>
</dbReference>
<sequence length="106" mass="11675">MLNIVLLCQFGASTGMLAERIKTAAAKRGEEAIVNAYSFSRIRDVIDGADVILLGPQIRFQKAALEKEYADKGVPFTVIDTQAYGMLNGDRIYSDAKARIEEYNKG</sequence>
<dbReference type="HOGENOM" id="CLU_147323_1_0_9"/>
<reference evidence="9 10" key="2">
    <citation type="submission" date="2007-09" db="EMBL/GenBank/DDBJ databases">
        <title>Draft genome sequence of Clostridium bolteae (ATCC BAA-613).</title>
        <authorList>
            <person name="Sudarsanam P."/>
            <person name="Ley R."/>
            <person name="Guruge J."/>
            <person name="Turnbaugh P.J."/>
            <person name="Mahowald M."/>
            <person name="Liep D."/>
            <person name="Gordon J."/>
        </authorList>
    </citation>
    <scope>NUCLEOTIDE SEQUENCE [LARGE SCALE GENOMIC DNA]</scope>
    <source>
        <strain evidence="10">ATCC BAA-613 / DSM 15670 / CCUG 46953 / JCM 12243 / WAL 16351</strain>
    </source>
</reference>
<keyword evidence="3" id="KW-0762">Sugar transport</keyword>
<gene>
    <name evidence="9" type="ORF">CLOBOL_07270</name>
</gene>
<evidence type="ECO:0000256" key="4">
    <source>
        <dbReference type="ARBA" id="ARBA00022679"/>
    </source>
</evidence>
<dbReference type="SUPFAM" id="SSF52794">
    <property type="entry name" value="PTS system IIB component-like"/>
    <property type="match status" value="1"/>
</dbReference>
<accession>A8S5P1</accession>
<dbReference type="CDD" id="cd05564">
    <property type="entry name" value="PTS_IIB_chitobiose_lichenan"/>
    <property type="match status" value="1"/>
</dbReference>
<keyword evidence="5" id="KW-0598">Phosphotransferase system</keyword>
<dbReference type="InterPro" id="IPR051819">
    <property type="entry name" value="PTS_sugar-specific_EIIB"/>
</dbReference>
<evidence type="ECO:0000256" key="6">
    <source>
        <dbReference type="ARBA" id="ARBA00022777"/>
    </source>
</evidence>
<dbReference type="GO" id="GO:0016301">
    <property type="term" value="F:kinase activity"/>
    <property type="evidence" value="ECO:0007669"/>
    <property type="project" value="UniProtKB-KW"/>
</dbReference>
<evidence type="ECO:0000256" key="1">
    <source>
        <dbReference type="ARBA" id="ARBA00022448"/>
    </source>
</evidence>
<dbReference type="PANTHER" id="PTHR34581">
    <property type="entry name" value="PTS SYSTEM N,N'-DIACETYLCHITOBIOSE-SPECIFIC EIIB COMPONENT"/>
    <property type="match status" value="1"/>
</dbReference>
<organism evidence="9 10">
    <name type="scientific">Enterocloster bolteae (strain ATCC BAA-613 / DSM 15670 / CCUG 46953 / JCM 12243 / WAL 16351)</name>
    <name type="common">Clostridium bolteae</name>
    <dbReference type="NCBI Taxonomy" id="411902"/>
    <lineage>
        <taxon>Bacteria</taxon>
        <taxon>Bacillati</taxon>
        <taxon>Bacillota</taxon>
        <taxon>Clostridia</taxon>
        <taxon>Lachnospirales</taxon>
        <taxon>Lachnospiraceae</taxon>
        <taxon>Enterocloster</taxon>
    </lineage>
</organism>
<keyword evidence="1" id="KW-0813">Transport</keyword>
<evidence type="ECO:0000313" key="9">
    <source>
        <dbReference type="EMBL" id="EDP12516.1"/>
    </source>
</evidence>
<comment type="caution">
    <text evidence="9">The sequence shown here is derived from an EMBL/GenBank/DDBJ whole genome shotgun (WGS) entry which is preliminary data.</text>
</comment>
<dbReference type="Gene3D" id="3.40.50.2300">
    <property type="match status" value="1"/>
</dbReference>
<dbReference type="GO" id="GO:0008982">
    <property type="term" value="F:protein-N(PI)-phosphohistidine-sugar phosphotransferase activity"/>
    <property type="evidence" value="ECO:0007669"/>
    <property type="project" value="InterPro"/>
</dbReference>
<dbReference type="Proteomes" id="UP000005396">
    <property type="component" value="Unassembled WGS sequence"/>
</dbReference>
<keyword evidence="6" id="KW-0418">Kinase</keyword>
<keyword evidence="2" id="KW-0597">Phosphoprotein</keyword>
<dbReference type="InterPro" id="IPR036095">
    <property type="entry name" value="PTS_EIIB-like_sf"/>
</dbReference>
<evidence type="ECO:0000256" key="2">
    <source>
        <dbReference type="ARBA" id="ARBA00022553"/>
    </source>
</evidence>
<evidence type="ECO:0000256" key="3">
    <source>
        <dbReference type="ARBA" id="ARBA00022597"/>
    </source>
</evidence>
<feature type="modified residue" description="Phosphocysteine; by EIIA" evidence="7">
    <location>
        <position position="8"/>
    </location>
</feature>
<dbReference type="PROSITE" id="PS51100">
    <property type="entry name" value="PTS_EIIB_TYPE_3"/>
    <property type="match status" value="1"/>
</dbReference>
<evidence type="ECO:0000256" key="7">
    <source>
        <dbReference type="PROSITE-ProRule" id="PRU00423"/>
    </source>
</evidence>
<proteinExistence type="predicted"/>
<dbReference type="EMBL" id="ABCC02000076">
    <property type="protein sequence ID" value="EDP12516.1"/>
    <property type="molecule type" value="Genomic_DNA"/>
</dbReference>
<dbReference type="eggNOG" id="COG1440">
    <property type="taxonomic scope" value="Bacteria"/>
</dbReference>
<protein>
    <recommendedName>
        <fullName evidence="8">PTS EIIB type-3 domain-containing protein</fullName>
    </recommendedName>
</protein>
<name>A8S5P1_ENTBW</name>
<dbReference type="InterPro" id="IPR013012">
    <property type="entry name" value="PTS_EIIB_3"/>
</dbReference>